<dbReference type="PANTHER" id="PTHR11474:SF126">
    <property type="entry name" value="TYROSINASE-LIKE PROTEIN TYR-1-RELATED"/>
    <property type="match status" value="1"/>
</dbReference>
<dbReference type="GO" id="GO:0046872">
    <property type="term" value="F:metal ion binding"/>
    <property type="evidence" value="ECO:0007669"/>
    <property type="project" value="UniProtKB-KW"/>
</dbReference>
<feature type="chain" id="PRO_5034455626" description="Tyrosinase copper-binding domain-containing protein" evidence="3">
    <location>
        <begin position="18"/>
        <end position="321"/>
    </location>
</feature>
<comment type="caution">
    <text evidence="5">The sequence shown here is derived from an EMBL/GenBank/DDBJ whole genome shotgun (WGS) entry which is preliminary data.</text>
</comment>
<evidence type="ECO:0000259" key="4">
    <source>
        <dbReference type="Pfam" id="PF00264"/>
    </source>
</evidence>
<dbReference type="Gene3D" id="1.10.1280.10">
    <property type="entry name" value="Di-copper center containing domain from catechol oxidase"/>
    <property type="match status" value="1"/>
</dbReference>
<evidence type="ECO:0000313" key="5">
    <source>
        <dbReference type="EMBL" id="CAE6521527.1"/>
    </source>
</evidence>
<name>A0A8H3DHK5_9AGAM</name>
<accession>A0A8H3DHK5</accession>
<dbReference type="EMBL" id="CAJMWZ010006388">
    <property type="protein sequence ID" value="CAE6521527.1"/>
    <property type="molecule type" value="Genomic_DNA"/>
</dbReference>
<dbReference type="InterPro" id="IPR008922">
    <property type="entry name" value="Di-copper_centre_dom_sf"/>
</dbReference>
<proteinExistence type="predicted"/>
<dbReference type="GO" id="GO:0016491">
    <property type="term" value="F:oxidoreductase activity"/>
    <property type="evidence" value="ECO:0007669"/>
    <property type="project" value="InterPro"/>
</dbReference>
<gene>
    <name evidence="5" type="ORF">RDB_LOCUS118781</name>
</gene>
<dbReference type="Pfam" id="PF00264">
    <property type="entry name" value="Tyrosinase"/>
    <property type="match status" value="1"/>
</dbReference>
<dbReference type="AlphaFoldDB" id="A0A8H3DHK5"/>
<keyword evidence="2" id="KW-0186">Copper</keyword>
<dbReference type="PANTHER" id="PTHR11474">
    <property type="entry name" value="TYROSINASE FAMILY MEMBER"/>
    <property type="match status" value="1"/>
</dbReference>
<organism evidence="5 6">
    <name type="scientific">Rhizoctonia solani</name>
    <dbReference type="NCBI Taxonomy" id="456999"/>
    <lineage>
        <taxon>Eukaryota</taxon>
        <taxon>Fungi</taxon>
        <taxon>Dikarya</taxon>
        <taxon>Basidiomycota</taxon>
        <taxon>Agaricomycotina</taxon>
        <taxon>Agaricomycetes</taxon>
        <taxon>Cantharellales</taxon>
        <taxon>Ceratobasidiaceae</taxon>
        <taxon>Rhizoctonia</taxon>
    </lineage>
</organism>
<protein>
    <recommendedName>
        <fullName evidence="4">Tyrosinase copper-binding domain-containing protein</fullName>
    </recommendedName>
</protein>
<dbReference type="PRINTS" id="PR00092">
    <property type="entry name" value="TYROSINASE"/>
</dbReference>
<keyword evidence="3" id="KW-0732">Signal</keyword>
<dbReference type="InterPro" id="IPR050316">
    <property type="entry name" value="Tyrosinase/Hemocyanin"/>
</dbReference>
<feature type="signal peptide" evidence="3">
    <location>
        <begin position="1"/>
        <end position="17"/>
    </location>
</feature>
<evidence type="ECO:0000313" key="6">
    <source>
        <dbReference type="Proteomes" id="UP000663850"/>
    </source>
</evidence>
<sequence length="321" mass="37020">MLAVWIALFSFLPAALSAPVTGSAKSAECTNPVIRREWRTLSQGQRDKFHKAVKCLQDKPSTLGVEESKNLFDDFSYVHYTINRTIHHVSSFFPWHRQFIILREQVMSECGYSDPMPYWDWTRDSTDDKFTNSEIFDNEKGFGGNGTGKTDWADGSCVKEGPYAGFQVNFPEPHCLTRQFNFTGNVVTNWTKSVVDEIMQYPDYLDFWNKTERLPHDNLHRTISGDMRRQYSPNEPLFFLHHAQIDRLWTIWQGRNETRLHDYAGNTVQDDTVDTASLDDKLFTLGYAPESDVVDYMDTLAKGLCYTYDDAGDGWKDGDHN</sequence>
<keyword evidence="1" id="KW-0479">Metal-binding</keyword>
<feature type="domain" description="Tyrosinase copper-binding" evidence="4">
    <location>
        <begin position="70"/>
        <end position="254"/>
    </location>
</feature>
<evidence type="ECO:0000256" key="2">
    <source>
        <dbReference type="ARBA" id="ARBA00023008"/>
    </source>
</evidence>
<evidence type="ECO:0000256" key="3">
    <source>
        <dbReference type="SAM" id="SignalP"/>
    </source>
</evidence>
<dbReference type="InterPro" id="IPR002227">
    <property type="entry name" value="Tyrosinase_Cu-bd"/>
</dbReference>
<evidence type="ECO:0000256" key="1">
    <source>
        <dbReference type="ARBA" id="ARBA00022723"/>
    </source>
</evidence>
<reference evidence="5" key="1">
    <citation type="submission" date="2021-01" db="EMBL/GenBank/DDBJ databases">
        <authorList>
            <person name="Kaushik A."/>
        </authorList>
    </citation>
    <scope>NUCLEOTIDE SEQUENCE</scope>
    <source>
        <strain evidence="5">Type strain: AG8-Rh-89/</strain>
    </source>
</reference>
<dbReference type="SUPFAM" id="SSF48056">
    <property type="entry name" value="Di-copper centre-containing domain"/>
    <property type="match status" value="1"/>
</dbReference>
<dbReference type="Proteomes" id="UP000663850">
    <property type="component" value="Unassembled WGS sequence"/>
</dbReference>